<keyword evidence="3" id="KW-1185">Reference proteome</keyword>
<gene>
    <name evidence="2" type="ORF">HaLaN_31127</name>
</gene>
<name>A0A6A0AGX2_HAELA</name>
<comment type="similarity">
    <text evidence="1">Belongs to the protein kinase superfamily. ADCK protein kinase family.</text>
</comment>
<reference evidence="2 3" key="1">
    <citation type="submission" date="2020-02" db="EMBL/GenBank/DDBJ databases">
        <title>Draft genome sequence of Haematococcus lacustris strain NIES-144.</title>
        <authorList>
            <person name="Morimoto D."/>
            <person name="Nakagawa S."/>
            <person name="Yoshida T."/>
            <person name="Sawayama S."/>
        </authorList>
    </citation>
    <scope>NUCLEOTIDE SEQUENCE [LARGE SCALE GENOMIC DNA]</scope>
    <source>
        <strain evidence="2 3">NIES-144</strain>
    </source>
</reference>
<dbReference type="EMBL" id="BLLF01006136">
    <property type="protein sequence ID" value="GFH31986.1"/>
    <property type="molecule type" value="Genomic_DNA"/>
</dbReference>
<dbReference type="GO" id="GO:0046467">
    <property type="term" value="P:membrane lipid biosynthetic process"/>
    <property type="evidence" value="ECO:0007669"/>
    <property type="project" value="TreeGrafter"/>
</dbReference>
<organism evidence="2 3">
    <name type="scientific">Haematococcus lacustris</name>
    <name type="common">Green alga</name>
    <name type="synonym">Haematococcus pluvialis</name>
    <dbReference type="NCBI Taxonomy" id="44745"/>
    <lineage>
        <taxon>Eukaryota</taxon>
        <taxon>Viridiplantae</taxon>
        <taxon>Chlorophyta</taxon>
        <taxon>core chlorophytes</taxon>
        <taxon>Chlorophyceae</taxon>
        <taxon>CS clade</taxon>
        <taxon>Chlamydomonadales</taxon>
        <taxon>Haematococcaceae</taxon>
        <taxon>Haematococcus</taxon>
    </lineage>
</organism>
<dbReference type="GO" id="GO:1901031">
    <property type="term" value="P:regulation of response to reactive oxygen species"/>
    <property type="evidence" value="ECO:0007669"/>
    <property type="project" value="TreeGrafter"/>
</dbReference>
<dbReference type="Proteomes" id="UP000485058">
    <property type="component" value="Unassembled WGS sequence"/>
</dbReference>
<accession>A0A6A0AGX2</accession>
<dbReference type="PANTHER" id="PTHR10566">
    <property type="entry name" value="CHAPERONE-ACTIVITY OF BC1 COMPLEX CABC1 -RELATED"/>
    <property type="match status" value="1"/>
</dbReference>
<sequence>IWTFAIQFGFKYFLLNQKWTYGKAGMTKEAVSARKSELAVWLREGLVSLGPTFIKIGQQFSTRVDVLSPEFIKELEEAVSARKSELAVWLREGLVSLGPT</sequence>
<proteinExistence type="inferred from homology"/>
<evidence type="ECO:0000313" key="3">
    <source>
        <dbReference type="Proteomes" id="UP000485058"/>
    </source>
</evidence>
<comment type="caution">
    <text evidence="2">The sequence shown here is derived from an EMBL/GenBank/DDBJ whole genome shotgun (WGS) entry which is preliminary data.</text>
</comment>
<evidence type="ECO:0000256" key="1">
    <source>
        <dbReference type="ARBA" id="ARBA00009670"/>
    </source>
</evidence>
<dbReference type="PANTHER" id="PTHR10566:SF115">
    <property type="entry name" value="PROTEIN ACTIVITY OF BC1 COMPLEX KINASE 8, CHLOROPLASTIC"/>
    <property type="match status" value="1"/>
</dbReference>
<dbReference type="AlphaFoldDB" id="A0A6A0AGX2"/>
<evidence type="ECO:0000313" key="2">
    <source>
        <dbReference type="EMBL" id="GFH31986.1"/>
    </source>
</evidence>
<dbReference type="InterPro" id="IPR050154">
    <property type="entry name" value="UbiB_kinase"/>
</dbReference>
<dbReference type="GO" id="GO:0016020">
    <property type="term" value="C:membrane"/>
    <property type="evidence" value="ECO:0007669"/>
    <property type="project" value="GOC"/>
</dbReference>
<feature type="non-terminal residue" evidence="2">
    <location>
        <position position="1"/>
    </location>
</feature>
<protein>
    <submittedName>
        <fullName evidence="2">ABC1 domain-containing protein</fullName>
    </submittedName>
</protein>